<dbReference type="EMBL" id="JBDXMX010000003">
    <property type="protein sequence ID" value="MEO9247730.1"/>
    <property type="molecule type" value="Genomic_DNA"/>
</dbReference>
<keyword evidence="1" id="KW-0812">Transmembrane</keyword>
<feature type="transmembrane region" description="Helical" evidence="1">
    <location>
        <begin position="21"/>
        <end position="44"/>
    </location>
</feature>
<dbReference type="RefSeq" id="WP_347920390.1">
    <property type="nucleotide sequence ID" value="NZ_JBDXMX010000003.1"/>
</dbReference>
<gene>
    <name evidence="2" type="ORF">ABDK96_08570</name>
</gene>
<dbReference type="Proteomes" id="UP001484097">
    <property type="component" value="Unassembled WGS sequence"/>
</dbReference>
<keyword evidence="1" id="KW-0472">Membrane</keyword>
<evidence type="ECO:0000313" key="2">
    <source>
        <dbReference type="EMBL" id="MEO9247730.1"/>
    </source>
</evidence>
<keyword evidence="1" id="KW-1133">Transmembrane helix</keyword>
<sequence>MPNSSKQVRYRTEYVRKRSRITAGQITAGVVVLVVLTGFFLVLVNL</sequence>
<organism evidence="2 3">
    <name type="scientific">Citricoccus nitrophenolicus</name>
    <dbReference type="NCBI Taxonomy" id="863575"/>
    <lineage>
        <taxon>Bacteria</taxon>
        <taxon>Bacillati</taxon>
        <taxon>Actinomycetota</taxon>
        <taxon>Actinomycetes</taxon>
        <taxon>Micrococcales</taxon>
        <taxon>Micrococcaceae</taxon>
        <taxon>Citricoccus</taxon>
    </lineage>
</organism>
<name>A0ABV0II29_9MICC</name>
<reference evidence="2 3" key="1">
    <citation type="submission" date="2024-05" db="EMBL/GenBank/DDBJ databases">
        <authorList>
            <person name="Yi C."/>
        </authorList>
    </citation>
    <scope>NUCLEOTIDE SEQUENCE [LARGE SCALE GENOMIC DNA]</scope>
    <source>
        <strain evidence="2 3">XS13</strain>
    </source>
</reference>
<keyword evidence="3" id="KW-1185">Reference proteome</keyword>
<comment type="caution">
    <text evidence="2">The sequence shown here is derived from an EMBL/GenBank/DDBJ whole genome shotgun (WGS) entry which is preliminary data.</text>
</comment>
<proteinExistence type="predicted"/>
<protein>
    <submittedName>
        <fullName evidence="2">Uncharacterized protein</fullName>
    </submittedName>
</protein>
<evidence type="ECO:0000313" key="3">
    <source>
        <dbReference type="Proteomes" id="UP001484097"/>
    </source>
</evidence>
<accession>A0ABV0II29</accession>
<evidence type="ECO:0000256" key="1">
    <source>
        <dbReference type="SAM" id="Phobius"/>
    </source>
</evidence>